<keyword evidence="1" id="KW-1133">Transmembrane helix</keyword>
<gene>
    <name evidence="3" type="ORF">ACFPOE_13565</name>
</gene>
<evidence type="ECO:0000256" key="1">
    <source>
        <dbReference type="SAM" id="Phobius"/>
    </source>
</evidence>
<feature type="transmembrane region" description="Helical" evidence="1">
    <location>
        <begin position="74"/>
        <end position="95"/>
    </location>
</feature>
<keyword evidence="1" id="KW-0812">Transmembrane</keyword>
<feature type="chain" id="PRO_5046910947" evidence="2">
    <location>
        <begin position="28"/>
        <end position="131"/>
    </location>
</feature>
<name>A0ABW0NDW7_9BURK</name>
<reference evidence="4" key="1">
    <citation type="journal article" date="2019" name="Int. J. Syst. Evol. Microbiol.">
        <title>The Global Catalogue of Microorganisms (GCM) 10K type strain sequencing project: providing services to taxonomists for standard genome sequencing and annotation.</title>
        <authorList>
            <consortium name="The Broad Institute Genomics Platform"/>
            <consortium name="The Broad Institute Genome Sequencing Center for Infectious Disease"/>
            <person name="Wu L."/>
            <person name="Ma J."/>
        </authorList>
    </citation>
    <scope>NUCLEOTIDE SEQUENCE [LARGE SCALE GENOMIC DNA]</scope>
    <source>
        <strain evidence="4">CCUG 57401</strain>
    </source>
</reference>
<dbReference type="EMBL" id="JBHSMF010000009">
    <property type="protein sequence ID" value="MFC5498569.1"/>
    <property type="molecule type" value="Genomic_DNA"/>
</dbReference>
<keyword evidence="2" id="KW-0732">Signal</keyword>
<comment type="caution">
    <text evidence="3">The sequence shown here is derived from an EMBL/GenBank/DDBJ whole genome shotgun (WGS) entry which is preliminary data.</text>
</comment>
<dbReference type="Proteomes" id="UP001596037">
    <property type="component" value="Unassembled WGS sequence"/>
</dbReference>
<keyword evidence="4" id="KW-1185">Reference proteome</keyword>
<keyword evidence="1" id="KW-0472">Membrane</keyword>
<feature type="signal peptide" evidence="2">
    <location>
        <begin position="1"/>
        <end position="27"/>
    </location>
</feature>
<sequence>MRRTALLQTAAIAVVCALFAAKLPSLAEPGATAFSWVGAAMGACIAFFAGFIGSRFSSANPDFEASATPVQLRLLRGSVIGLAGAVTSFTAYLYFPSPWLKAIIGVSIAVGAACVFLSLVAKWAPAGRPDA</sequence>
<feature type="transmembrane region" description="Helical" evidence="1">
    <location>
        <begin position="30"/>
        <end position="53"/>
    </location>
</feature>
<evidence type="ECO:0000256" key="2">
    <source>
        <dbReference type="SAM" id="SignalP"/>
    </source>
</evidence>
<dbReference type="RefSeq" id="WP_376850660.1">
    <property type="nucleotide sequence ID" value="NZ_JBHSMF010000009.1"/>
</dbReference>
<organism evidence="3 4">
    <name type="scientific">Caenimonas terrae</name>
    <dbReference type="NCBI Taxonomy" id="696074"/>
    <lineage>
        <taxon>Bacteria</taxon>
        <taxon>Pseudomonadati</taxon>
        <taxon>Pseudomonadota</taxon>
        <taxon>Betaproteobacteria</taxon>
        <taxon>Burkholderiales</taxon>
        <taxon>Comamonadaceae</taxon>
        <taxon>Caenimonas</taxon>
    </lineage>
</organism>
<proteinExistence type="predicted"/>
<evidence type="ECO:0000313" key="4">
    <source>
        <dbReference type="Proteomes" id="UP001596037"/>
    </source>
</evidence>
<accession>A0ABW0NDW7</accession>
<evidence type="ECO:0000313" key="3">
    <source>
        <dbReference type="EMBL" id="MFC5498569.1"/>
    </source>
</evidence>
<feature type="transmembrane region" description="Helical" evidence="1">
    <location>
        <begin position="101"/>
        <end position="121"/>
    </location>
</feature>
<protein>
    <submittedName>
        <fullName evidence="3">Uncharacterized protein</fullName>
    </submittedName>
</protein>